<accession>A0A6C0CSE3</accession>
<sequence>MNSACRTVDYYKPDISNSPLYDRSVDVNCILQTEENRKYTNWNTYLNDSYVEPSSTSMRCFIEPRDEFKLKTDQYLNDYRCHVDAPSNTFQGDDCLGFECNKGMMYKLDEFNTYHNYPVCRFRDNKDEMTCCPENIQIFDNITRRNVEIPVIKPDNDLIMDTPIIPQLKYNKCFLY</sequence>
<name>A0A6C0CSE3_9ZZZZ</name>
<protein>
    <submittedName>
        <fullName evidence="1">Uncharacterized protein</fullName>
    </submittedName>
</protein>
<evidence type="ECO:0000313" key="1">
    <source>
        <dbReference type="EMBL" id="QHT07766.1"/>
    </source>
</evidence>
<dbReference type="EMBL" id="MN739485">
    <property type="protein sequence ID" value="QHT07766.1"/>
    <property type="molecule type" value="Genomic_DNA"/>
</dbReference>
<dbReference type="AlphaFoldDB" id="A0A6C0CSE3"/>
<proteinExistence type="predicted"/>
<organism evidence="1">
    <name type="scientific">viral metagenome</name>
    <dbReference type="NCBI Taxonomy" id="1070528"/>
    <lineage>
        <taxon>unclassified sequences</taxon>
        <taxon>metagenomes</taxon>
        <taxon>organismal metagenomes</taxon>
    </lineage>
</organism>
<reference evidence="1" key="1">
    <citation type="journal article" date="2020" name="Nature">
        <title>Giant virus diversity and host interactions through global metagenomics.</title>
        <authorList>
            <person name="Schulz F."/>
            <person name="Roux S."/>
            <person name="Paez-Espino D."/>
            <person name="Jungbluth S."/>
            <person name="Walsh D.A."/>
            <person name="Denef V.J."/>
            <person name="McMahon K.D."/>
            <person name="Konstantinidis K.T."/>
            <person name="Eloe-Fadrosh E.A."/>
            <person name="Kyrpides N.C."/>
            <person name="Woyke T."/>
        </authorList>
    </citation>
    <scope>NUCLEOTIDE SEQUENCE</scope>
    <source>
        <strain evidence="1">GVMAG-M-3300021964-36</strain>
    </source>
</reference>